<feature type="domain" description="HAMP" evidence="9">
    <location>
        <begin position="317"/>
        <end position="369"/>
    </location>
</feature>
<feature type="transmembrane region" description="Helical" evidence="8">
    <location>
        <begin position="294"/>
        <end position="315"/>
    </location>
</feature>
<evidence type="ECO:0000256" key="6">
    <source>
        <dbReference type="ARBA" id="ARBA00023012"/>
    </source>
</evidence>
<dbReference type="InterPro" id="IPR050428">
    <property type="entry name" value="TCS_sensor_his_kinase"/>
</dbReference>
<evidence type="ECO:0000256" key="4">
    <source>
        <dbReference type="ARBA" id="ARBA00022679"/>
    </source>
</evidence>
<keyword evidence="8" id="KW-0472">Membrane</keyword>
<feature type="compositionally biased region" description="Low complexity" evidence="7">
    <location>
        <begin position="66"/>
        <end position="76"/>
    </location>
</feature>
<dbReference type="InterPro" id="IPR011723">
    <property type="entry name" value="Znf/thioredoxin_put"/>
</dbReference>
<sequence>MDIICNHCGKSYTVDPSKLTEPRAKARCLVCGRWFAFDRHNETTSSSPPLDENIHLVPETAEEPQETPTPWRTPTPAASSKRKGIGLTGKFILFSIIPFLVVCAGSLWYFTQMVMPRMDTQITETVSDAIWTIEQGHLREKTRSNARQVRQYLFSHPDLISRNFNRDIYFKKIAIQKIGASGYTFLYELPGPDGIWRSWAHINPTLVGKDLTSLKESQPDFSSFWQVLTAVKNNATAEGFYNWSEKGEASRWYMSVSRVRGTPYVVGTAFKAGEIEKSIATIRERTRTITTQTLWGTLVVMGLGAALAALIFILYGRRTTRRIIHLSSVADRISLGELDIVVNVDSKDEIGELAEAISRMRNSISVAIDRLRRKKHR</sequence>
<evidence type="ECO:0000256" key="3">
    <source>
        <dbReference type="ARBA" id="ARBA00022553"/>
    </source>
</evidence>
<evidence type="ECO:0000256" key="2">
    <source>
        <dbReference type="ARBA" id="ARBA00012438"/>
    </source>
</evidence>
<evidence type="ECO:0000256" key="7">
    <source>
        <dbReference type="SAM" id="MobiDB-lite"/>
    </source>
</evidence>
<keyword evidence="4" id="KW-0808">Transferase</keyword>
<dbReference type="Gene3D" id="6.10.340.10">
    <property type="match status" value="1"/>
</dbReference>
<keyword evidence="8" id="KW-0812">Transmembrane</keyword>
<evidence type="ECO:0000256" key="5">
    <source>
        <dbReference type="ARBA" id="ARBA00022777"/>
    </source>
</evidence>
<dbReference type="Proteomes" id="UP001320148">
    <property type="component" value="Chromosome"/>
</dbReference>
<protein>
    <recommendedName>
        <fullName evidence="2">histidine kinase</fullName>
        <ecNumber evidence="2">2.7.13.3</ecNumber>
    </recommendedName>
</protein>
<keyword evidence="5" id="KW-0418">Kinase</keyword>
<dbReference type="SMART" id="SM00304">
    <property type="entry name" value="HAMP"/>
    <property type="match status" value="1"/>
</dbReference>
<dbReference type="Pfam" id="PF13717">
    <property type="entry name" value="Zn_ribbon_4"/>
    <property type="match status" value="1"/>
</dbReference>
<dbReference type="RefSeq" id="WP_236891242.1">
    <property type="nucleotide sequence ID" value="NZ_AP024488.1"/>
</dbReference>
<keyword evidence="8" id="KW-1133">Transmembrane helix</keyword>
<dbReference type="Pfam" id="PF00672">
    <property type="entry name" value="HAMP"/>
    <property type="match status" value="1"/>
</dbReference>
<keyword evidence="11" id="KW-1185">Reference proteome</keyword>
<dbReference type="Gene3D" id="3.30.450.20">
    <property type="entry name" value="PAS domain"/>
    <property type="match status" value="1"/>
</dbReference>
<gene>
    <name evidence="10" type="ORF">DSLASN_05760</name>
</gene>
<evidence type="ECO:0000256" key="8">
    <source>
        <dbReference type="SAM" id="Phobius"/>
    </source>
</evidence>
<dbReference type="PANTHER" id="PTHR45436">
    <property type="entry name" value="SENSOR HISTIDINE KINASE YKOH"/>
    <property type="match status" value="1"/>
</dbReference>
<dbReference type="CDD" id="cd06225">
    <property type="entry name" value="HAMP"/>
    <property type="match status" value="1"/>
</dbReference>
<dbReference type="SUPFAM" id="SSF158472">
    <property type="entry name" value="HAMP domain-like"/>
    <property type="match status" value="1"/>
</dbReference>
<evidence type="ECO:0000313" key="10">
    <source>
        <dbReference type="EMBL" id="BCS94944.1"/>
    </source>
</evidence>
<dbReference type="EMBL" id="AP024488">
    <property type="protein sequence ID" value="BCS94944.1"/>
    <property type="molecule type" value="Genomic_DNA"/>
</dbReference>
<evidence type="ECO:0000313" key="11">
    <source>
        <dbReference type="Proteomes" id="UP001320148"/>
    </source>
</evidence>
<keyword evidence="6" id="KW-0902">Two-component regulatory system</keyword>
<dbReference type="PANTHER" id="PTHR45436:SF5">
    <property type="entry name" value="SENSOR HISTIDINE KINASE TRCS"/>
    <property type="match status" value="1"/>
</dbReference>
<evidence type="ECO:0000259" key="9">
    <source>
        <dbReference type="PROSITE" id="PS50885"/>
    </source>
</evidence>
<dbReference type="EC" id="2.7.13.3" evidence="2"/>
<keyword evidence="3" id="KW-0597">Phosphoprotein</keyword>
<proteinExistence type="predicted"/>
<dbReference type="PROSITE" id="PS50885">
    <property type="entry name" value="HAMP"/>
    <property type="match status" value="1"/>
</dbReference>
<accession>A0ABM7PBA1</accession>
<feature type="region of interest" description="Disordered" evidence="7">
    <location>
        <begin position="60"/>
        <end position="79"/>
    </location>
</feature>
<comment type="catalytic activity">
    <reaction evidence="1">
        <text>ATP + protein L-histidine = ADP + protein N-phospho-L-histidine.</text>
        <dbReference type="EC" id="2.7.13.3"/>
    </reaction>
</comment>
<reference evidence="10 11" key="1">
    <citation type="submission" date="2021-02" db="EMBL/GenBank/DDBJ databases">
        <title>Complete genome of Desulfoluna sp. strain ASN36.</title>
        <authorList>
            <person name="Takahashi A."/>
            <person name="Kojima H."/>
            <person name="Fukui M."/>
        </authorList>
    </citation>
    <scope>NUCLEOTIDE SEQUENCE [LARGE SCALE GENOMIC DNA]</scope>
    <source>
        <strain evidence="10 11">ASN36</strain>
    </source>
</reference>
<organism evidence="10 11">
    <name type="scientific">Desulfoluna limicola</name>
    <dbReference type="NCBI Taxonomy" id="2810562"/>
    <lineage>
        <taxon>Bacteria</taxon>
        <taxon>Pseudomonadati</taxon>
        <taxon>Thermodesulfobacteriota</taxon>
        <taxon>Desulfobacteria</taxon>
        <taxon>Desulfobacterales</taxon>
        <taxon>Desulfolunaceae</taxon>
        <taxon>Desulfoluna</taxon>
    </lineage>
</organism>
<feature type="transmembrane region" description="Helical" evidence="8">
    <location>
        <begin position="91"/>
        <end position="110"/>
    </location>
</feature>
<evidence type="ECO:0000256" key="1">
    <source>
        <dbReference type="ARBA" id="ARBA00000085"/>
    </source>
</evidence>
<dbReference type="InterPro" id="IPR003660">
    <property type="entry name" value="HAMP_dom"/>
</dbReference>
<name>A0ABM7PBA1_9BACT</name>